<proteinExistence type="predicted"/>
<protein>
    <submittedName>
        <fullName evidence="2">7706_t:CDS:1</fullName>
    </submittedName>
</protein>
<evidence type="ECO:0000313" key="2">
    <source>
        <dbReference type="EMBL" id="CAG8781286.1"/>
    </source>
</evidence>
<feature type="non-terminal residue" evidence="2">
    <location>
        <position position="40"/>
    </location>
</feature>
<organism evidence="2 3">
    <name type="scientific">Acaulospora morrowiae</name>
    <dbReference type="NCBI Taxonomy" id="94023"/>
    <lineage>
        <taxon>Eukaryota</taxon>
        <taxon>Fungi</taxon>
        <taxon>Fungi incertae sedis</taxon>
        <taxon>Mucoromycota</taxon>
        <taxon>Glomeromycotina</taxon>
        <taxon>Glomeromycetes</taxon>
        <taxon>Diversisporales</taxon>
        <taxon>Acaulosporaceae</taxon>
        <taxon>Acaulospora</taxon>
    </lineage>
</organism>
<dbReference type="EMBL" id="CAJVPV010052955">
    <property type="protein sequence ID" value="CAG8781286.1"/>
    <property type="molecule type" value="Genomic_DNA"/>
</dbReference>
<accession>A0A9N9P279</accession>
<sequence length="40" mass="4259">MPTEKPSTNETPSSNSSGVFDSGKLHQSTPALVGRLLCQR</sequence>
<comment type="caution">
    <text evidence="2">The sequence shown here is derived from an EMBL/GenBank/DDBJ whole genome shotgun (WGS) entry which is preliminary data.</text>
</comment>
<feature type="compositionally biased region" description="Low complexity" evidence="1">
    <location>
        <begin position="1"/>
        <end position="17"/>
    </location>
</feature>
<evidence type="ECO:0000256" key="1">
    <source>
        <dbReference type="SAM" id="MobiDB-lite"/>
    </source>
</evidence>
<keyword evidence="3" id="KW-1185">Reference proteome</keyword>
<reference evidence="2" key="1">
    <citation type="submission" date="2021-06" db="EMBL/GenBank/DDBJ databases">
        <authorList>
            <person name="Kallberg Y."/>
            <person name="Tangrot J."/>
            <person name="Rosling A."/>
        </authorList>
    </citation>
    <scope>NUCLEOTIDE SEQUENCE</scope>
    <source>
        <strain evidence="2">CL551</strain>
    </source>
</reference>
<feature type="region of interest" description="Disordered" evidence="1">
    <location>
        <begin position="1"/>
        <end position="40"/>
    </location>
</feature>
<gene>
    <name evidence="2" type="ORF">AMORRO_LOCUS17336</name>
</gene>
<dbReference type="Proteomes" id="UP000789342">
    <property type="component" value="Unassembled WGS sequence"/>
</dbReference>
<evidence type="ECO:0000313" key="3">
    <source>
        <dbReference type="Proteomes" id="UP000789342"/>
    </source>
</evidence>
<dbReference type="AlphaFoldDB" id="A0A9N9P279"/>
<name>A0A9N9P279_9GLOM</name>